<gene>
    <name evidence="1" type="ORF">CGI_10013129</name>
</gene>
<name>K1Q5P6_MAGGI</name>
<proteinExistence type="predicted"/>
<organism evidence="1">
    <name type="scientific">Magallana gigas</name>
    <name type="common">Pacific oyster</name>
    <name type="synonym">Crassostrea gigas</name>
    <dbReference type="NCBI Taxonomy" id="29159"/>
    <lineage>
        <taxon>Eukaryota</taxon>
        <taxon>Metazoa</taxon>
        <taxon>Spiralia</taxon>
        <taxon>Lophotrochozoa</taxon>
        <taxon>Mollusca</taxon>
        <taxon>Bivalvia</taxon>
        <taxon>Autobranchia</taxon>
        <taxon>Pteriomorphia</taxon>
        <taxon>Ostreida</taxon>
        <taxon>Ostreoidea</taxon>
        <taxon>Ostreidae</taxon>
        <taxon>Magallana</taxon>
    </lineage>
</organism>
<dbReference type="EMBL" id="JH818855">
    <property type="protein sequence ID" value="EKC31937.1"/>
    <property type="molecule type" value="Genomic_DNA"/>
</dbReference>
<dbReference type="InParanoid" id="K1Q5P6"/>
<dbReference type="AlphaFoldDB" id="K1Q5P6"/>
<protein>
    <submittedName>
        <fullName evidence="1">Uncharacterized protein</fullName>
    </submittedName>
</protein>
<dbReference type="HOGENOM" id="CLU_2690265_0_0_1"/>
<evidence type="ECO:0000313" key="1">
    <source>
        <dbReference type="EMBL" id="EKC31937.1"/>
    </source>
</evidence>
<accession>K1Q5P6</accession>
<reference evidence="1" key="1">
    <citation type="journal article" date="2012" name="Nature">
        <title>The oyster genome reveals stress adaptation and complexity of shell formation.</title>
        <authorList>
            <person name="Zhang G."/>
            <person name="Fang X."/>
            <person name="Guo X."/>
            <person name="Li L."/>
            <person name="Luo R."/>
            <person name="Xu F."/>
            <person name="Yang P."/>
            <person name="Zhang L."/>
            <person name="Wang X."/>
            <person name="Qi H."/>
            <person name="Xiong Z."/>
            <person name="Que H."/>
            <person name="Xie Y."/>
            <person name="Holland P.W."/>
            <person name="Paps J."/>
            <person name="Zhu Y."/>
            <person name="Wu F."/>
            <person name="Chen Y."/>
            <person name="Wang J."/>
            <person name="Peng C."/>
            <person name="Meng J."/>
            <person name="Yang L."/>
            <person name="Liu J."/>
            <person name="Wen B."/>
            <person name="Zhang N."/>
            <person name="Huang Z."/>
            <person name="Zhu Q."/>
            <person name="Feng Y."/>
            <person name="Mount A."/>
            <person name="Hedgecock D."/>
            <person name="Xu Z."/>
            <person name="Liu Y."/>
            <person name="Domazet-Loso T."/>
            <person name="Du Y."/>
            <person name="Sun X."/>
            <person name="Zhang S."/>
            <person name="Liu B."/>
            <person name="Cheng P."/>
            <person name="Jiang X."/>
            <person name="Li J."/>
            <person name="Fan D."/>
            <person name="Wang W."/>
            <person name="Fu W."/>
            <person name="Wang T."/>
            <person name="Wang B."/>
            <person name="Zhang J."/>
            <person name="Peng Z."/>
            <person name="Li Y."/>
            <person name="Li N."/>
            <person name="Wang J."/>
            <person name="Chen M."/>
            <person name="He Y."/>
            <person name="Tan F."/>
            <person name="Song X."/>
            <person name="Zheng Q."/>
            <person name="Huang R."/>
            <person name="Yang H."/>
            <person name="Du X."/>
            <person name="Chen L."/>
            <person name="Yang M."/>
            <person name="Gaffney P.M."/>
            <person name="Wang S."/>
            <person name="Luo L."/>
            <person name="She Z."/>
            <person name="Ming Y."/>
            <person name="Huang W."/>
            <person name="Zhang S."/>
            <person name="Huang B."/>
            <person name="Zhang Y."/>
            <person name="Qu T."/>
            <person name="Ni P."/>
            <person name="Miao G."/>
            <person name="Wang J."/>
            <person name="Wang Q."/>
            <person name="Steinberg C.E."/>
            <person name="Wang H."/>
            <person name="Li N."/>
            <person name="Qian L."/>
            <person name="Zhang G."/>
            <person name="Li Y."/>
            <person name="Yang H."/>
            <person name="Liu X."/>
            <person name="Wang J."/>
            <person name="Yin Y."/>
            <person name="Wang J."/>
        </authorList>
    </citation>
    <scope>NUCLEOTIDE SEQUENCE [LARGE SCALE GENOMIC DNA]</scope>
    <source>
        <strain evidence="1">05x7-T-G4-1.051#20</strain>
    </source>
</reference>
<sequence length="74" mass="8700">MLEIQTWPDSVTGDFLQVYLRYRHSFFFPRKPFTERRMGIVKCCLRFSVRWSLPVVPVPLSVVEGGVSRFLHAL</sequence>